<name>A0A8C5RRN9_LATLA</name>
<dbReference type="InterPro" id="IPR011993">
    <property type="entry name" value="PH-like_dom_sf"/>
</dbReference>
<dbReference type="AlphaFoldDB" id="A0A8C5RRN9"/>
<evidence type="ECO:0000313" key="2">
    <source>
        <dbReference type="Ensembl" id="ENSLLTP00000006040.1"/>
    </source>
</evidence>
<reference evidence="2" key="1">
    <citation type="submission" date="2025-08" db="UniProtKB">
        <authorList>
            <consortium name="Ensembl"/>
        </authorList>
    </citation>
    <scope>IDENTIFICATION</scope>
</reference>
<dbReference type="GeneTree" id="ENSGT00940000158609"/>
<evidence type="ECO:0000313" key="3">
    <source>
        <dbReference type="Proteomes" id="UP000694406"/>
    </source>
</evidence>
<dbReference type="Ensembl" id="ENSLLTT00000006281.1">
    <property type="protein sequence ID" value="ENSLLTP00000006040.1"/>
    <property type="gene ID" value="ENSLLTG00000004621.1"/>
</dbReference>
<reference evidence="2" key="2">
    <citation type="submission" date="2025-09" db="UniProtKB">
        <authorList>
            <consortium name="Ensembl"/>
        </authorList>
    </citation>
    <scope>IDENTIFICATION</scope>
</reference>
<dbReference type="GO" id="GO:0005886">
    <property type="term" value="C:plasma membrane"/>
    <property type="evidence" value="ECO:0007669"/>
    <property type="project" value="TreeGrafter"/>
</dbReference>
<evidence type="ECO:0000259" key="1">
    <source>
        <dbReference type="PROSITE" id="PS50003"/>
    </source>
</evidence>
<feature type="domain" description="PH" evidence="1">
    <location>
        <begin position="66"/>
        <end position="144"/>
    </location>
</feature>
<dbReference type="InterPro" id="IPR001849">
    <property type="entry name" value="PH_domain"/>
</dbReference>
<dbReference type="Gene3D" id="2.30.29.30">
    <property type="entry name" value="Pleckstrin-homology domain (PH domain)/Phosphotyrosine-binding domain (PTB)"/>
    <property type="match status" value="1"/>
</dbReference>
<proteinExistence type="predicted"/>
<organism evidence="2 3">
    <name type="scientific">Laticauda laticaudata</name>
    <name type="common">Blue-ringed sea krait</name>
    <name type="synonym">Blue-lipped sea krait</name>
    <dbReference type="NCBI Taxonomy" id="8630"/>
    <lineage>
        <taxon>Eukaryota</taxon>
        <taxon>Metazoa</taxon>
        <taxon>Chordata</taxon>
        <taxon>Craniata</taxon>
        <taxon>Vertebrata</taxon>
        <taxon>Euteleostomi</taxon>
        <taxon>Lepidosauria</taxon>
        <taxon>Squamata</taxon>
        <taxon>Bifurcata</taxon>
        <taxon>Unidentata</taxon>
        <taxon>Episquamata</taxon>
        <taxon>Toxicofera</taxon>
        <taxon>Serpentes</taxon>
        <taxon>Colubroidea</taxon>
        <taxon>Elapidae</taxon>
        <taxon>Laticaudinae</taxon>
        <taxon>Laticauda</taxon>
    </lineage>
</organism>
<sequence>MIVEVHSKWGIEEGNKFYFRKNYAKYEFFKNPEVFFPDHLVSLSNESNGTMNHAQILQMFLSSTAYPEIHGYLHFKEQGKKTWKKMYFLLRRSGLYFSTKGTSKEPRHLQLFSEFSSSDVYVSLRGKKISGVPATFGFCFKVRI</sequence>
<dbReference type="SUPFAM" id="SSF50729">
    <property type="entry name" value="PH domain-like"/>
    <property type="match status" value="1"/>
</dbReference>
<dbReference type="Proteomes" id="UP000694406">
    <property type="component" value="Unplaced"/>
</dbReference>
<dbReference type="GO" id="GO:0008286">
    <property type="term" value="P:insulin receptor signaling pathway"/>
    <property type="evidence" value="ECO:0007669"/>
    <property type="project" value="TreeGrafter"/>
</dbReference>
<protein>
    <recommendedName>
        <fullName evidence="1">PH domain-containing protein</fullName>
    </recommendedName>
</protein>
<dbReference type="Pfam" id="PF00169">
    <property type="entry name" value="PH"/>
    <property type="match status" value="1"/>
</dbReference>
<dbReference type="PANTHER" id="PTHR11243">
    <property type="entry name" value="GROWTH FACTOR RECEPTOR-BOUND PROTEIN"/>
    <property type="match status" value="1"/>
</dbReference>
<dbReference type="InterPro" id="IPR039664">
    <property type="entry name" value="GRB/APBB1IP"/>
</dbReference>
<dbReference type="PANTHER" id="PTHR11243:SF22">
    <property type="entry name" value="GROWTH FACTOR RECEPTOR-BOUND PROTEIN 14"/>
    <property type="match status" value="1"/>
</dbReference>
<dbReference type="PROSITE" id="PS50003">
    <property type="entry name" value="PH_DOMAIN"/>
    <property type="match status" value="1"/>
</dbReference>
<keyword evidence="3" id="KW-1185">Reference proteome</keyword>
<dbReference type="GO" id="GO:0046627">
    <property type="term" value="P:negative regulation of insulin receptor signaling pathway"/>
    <property type="evidence" value="ECO:0007669"/>
    <property type="project" value="TreeGrafter"/>
</dbReference>
<dbReference type="GO" id="GO:0005737">
    <property type="term" value="C:cytoplasm"/>
    <property type="evidence" value="ECO:0007669"/>
    <property type="project" value="TreeGrafter"/>
</dbReference>
<accession>A0A8C5RRN9</accession>